<dbReference type="InterPro" id="IPR041408">
    <property type="entry name" value="Hcp_Tssd"/>
</dbReference>
<keyword evidence="2" id="KW-1185">Reference proteome</keyword>
<protein>
    <submittedName>
        <fullName evidence="1">Uncharacterized protein</fullName>
    </submittedName>
</protein>
<name>A0A7K1S9A4_9BACT</name>
<dbReference type="AlphaFoldDB" id="A0A7K1S9A4"/>
<organism evidence="1 2">
    <name type="scientific">Spirosoma arboris</name>
    <dbReference type="NCBI Taxonomy" id="2682092"/>
    <lineage>
        <taxon>Bacteria</taxon>
        <taxon>Pseudomonadati</taxon>
        <taxon>Bacteroidota</taxon>
        <taxon>Cytophagia</taxon>
        <taxon>Cytophagales</taxon>
        <taxon>Cytophagaceae</taxon>
        <taxon>Spirosoma</taxon>
    </lineage>
</organism>
<accession>A0A7K1S9A4</accession>
<dbReference type="Proteomes" id="UP000436006">
    <property type="component" value="Unassembled WGS sequence"/>
</dbReference>
<reference evidence="1 2" key="1">
    <citation type="submission" date="2019-12" db="EMBL/GenBank/DDBJ databases">
        <title>Spirosoma sp. HMF4905 genome sequencing and assembly.</title>
        <authorList>
            <person name="Kang H."/>
            <person name="Cha I."/>
            <person name="Kim H."/>
            <person name="Joh K."/>
        </authorList>
    </citation>
    <scope>NUCLEOTIDE SEQUENCE [LARGE SCALE GENOMIC DNA]</scope>
    <source>
        <strain evidence="1 2">HMF4905</strain>
    </source>
</reference>
<dbReference type="EMBL" id="WPIN01000003">
    <property type="protein sequence ID" value="MVM30397.1"/>
    <property type="molecule type" value="Genomic_DNA"/>
</dbReference>
<dbReference type="RefSeq" id="WP_157584626.1">
    <property type="nucleotide sequence ID" value="NZ_WPIN01000003.1"/>
</dbReference>
<gene>
    <name evidence="1" type="ORF">GO755_10160</name>
</gene>
<dbReference type="Pfam" id="PF17642">
    <property type="entry name" value="TssD"/>
    <property type="match status" value="1"/>
</dbReference>
<comment type="caution">
    <text evidence="1">The sequence shown here is derived from an EMBL/GenBank/DDBJ whole genome shotgun (WGS) entry which is preliminary data.</text>
</comment>
<sequence>MANKAILSVCGRDFNVLEFKVSLYQQTDNQGKPASGVFFGDFFMIIRGGNDTFFEWISEPTRMESGVLKTFRPDQDDSPFVEYSFVQGFLDSILENYYYDADMQNSFNTVSDIESGGEDFELWTKAVAFQRDSGESDIGAHVLGNSMAKTRAFQKRTGISYVLMLSMSCMQITIRDVDHKNQWGRQ</sequence>
<evidence type="ECO:0000313" key="1">
    <source>
        <dbReference type="EMBL" id="MVM30397.1"/>
    </source>
</evidence>
<evidence type="ECO:0000313" key="2">
    <source>
        <dbReference type="Proteomes" id="UP000436006"/>
    </source>
</evidence>
<dbReference type="GO" id="GO:0033104">
    <property type="term" value="C:type VI protein secretion system complex"/>
    <property type="evidence" value="ECO:0007669"/>
    <property type="project" value="InterPro"/>
</dbReference>
<proteinExistence type="predicted"/>